<dbReference type="AlphaFoldDB" id="A0A4D6KML0"/>
<gene>
    <name evidence="1" type="ORF">DEO72_LG1g2408</name>
</gene>
<organism evidence="1 2">
    <name type="scientific">Vigna unguiculata</name>
    <name type="common">Cowpea</name>
    <dbReference type="NCBI Taxonomy" id="3917"/>
    <lineage>
        <taxon>Eukaryota</taxon>
        <taxon>Viridiplantae</taxon>
        <taxon>Streptophyta</taxon>
        <taxon>Embryophyta</taxon>
        <taxon>Tracheophyta</taxon>
        <taxon>Spermatophyta</taxon>
        <taxon>Magnoliopsida</taxon>
        <taxon>eudicotyledons</taxon>
        <taxon>Gunneridae</taxon>
        <taxon>Pentapetalae</taxon>
        <taxon>rosids</taxon>
        <taxon>fabids</taxon>
        <taxon>Fabales</taxon>
        <taxon>Fabaceae</taxon>
        <taxon>Papilionoideae</taxon>
        <taxon>50 kb inversion clade</taxon>
        <taxon>NPAAA clade</taxon>
        <taxon>indigoferoid/millettioid clade</taxon>
        <taxon>Phaseoleae</taxon>
        <taxon>Vigna</taxon>
    </lineage>
</organism>
<evidence type="ECO:0000313" key="1">
    <source>
        <dbReference type="EMBL" id="QCD78772.1"/>
    </source>
</evidence>
<name>A0A4D6KML0_VIGUN</name>
<sequence>MVPGGKVCSVRRQTLKQWVCLEPGTWRRGCLARQSALVSPGDAYAAPNDNAAVSGLCVLFLNSDATLGLGDVVP</sequence>
<evidence type="ECO:0000313" key="2">
    <source>
        <dbReference type="Proteomes" id="UP000501690"/>
    </source>
</evidence>
<reference evidence="1 2" key="1">
    <citation type="submission" date="2019-04" db="EMBL/GenBank/DDBJ databases">
        <title>An improved genome assembly and genetic linkage map for asparagus bean, Vigna unguiculata ssp. sesquipedialis.</title>
        <authorList>
            <person name="Xia Q."/>
            <person name="Zhang R."/>
            <person name="Dong Y."/>
        </authorList>
    </citation>
    <scope>NUCLEOTIDE SEQUENCE [LARGE SCALE GENOMIC DNA]</scope>
    <source>
        <tissue evidence="1">Leaf</tissue>
    </source>
</reference>
<accession>A0A4D6KML0</accession>
<protein>
    <submittedName>
        <fullName evidence="1">Uncharacterized protein</fullName>
    </submittedName>
</protein>
<keyword evidence="2" id="KW-1185">Reference proteome</keyword>
<proteinExistence type="predicted"/>
<dbReference type="EMBL" id="CP039345">
    <property type="protein sequence ID" value="QCD78772.1"/>
    <property type="molecule type" value="Genomic_DNA"/>
</dbReference>
<dbReference type="Proteomes" id="UP000501690">
    <property type="component" value="Linkage Group LG1"/>
</dbReference>